<feature type="region of interest" description="Disordered" evidence="1">
    <location>
        <begin position="44"/>
        <end position="116"/>
    </location>
</feature>
<gene>
    <name evidence="2" type="ORF">ACH5RR_026200</name>
</gene>
<evidence type="ECO:0000313" key="3">
    <source>
        <dbReference type="Proteomes" id="UP001630127"/>
    </source>
</evidence>
<sequence>MRNERSFLAWFFRWSLRDDGGGRGGGAGGRWWWRIEDGVFRLPQPEPEPELDTGFHDTIPLQSSSSTPFCGLGGMSLGTGPEGGGNGDNEVEGSFTVGEMLDGDADGSGVWNPSGK</sequence>
<organism evidence="2 3">
    <name type="scientific">Cinchona calisaya</name>
    <dbReference type="NCBI Taxonomy" id="153742"/>
    <lineage>
        <taxon>Eukaryota</taxon>
        <taxon>Viridiplantae</taxon>
        <taxon>Streptophyta</taxon>
        <taxon>Embryophyta</taxon>
        <taxon>Tracheophyta</taxon>
        <taxon>Spermatophyta</taxon>
        <taxon>Magnoliopsida</taxon>
        <taxon>eudicotyledons</taxon>
        <taxon>Gunneridae</taxon>
        <taxon>Pentapetalae</taxon>
        <taxon>asterids</taxon>
        <taxon>lamiids</taxon>
        <taxon>Gentianales</taxon>
        <taxon>Rubiaceae</taxon>
        <taxon>Cinchonoideae</taxon>
        <taxon>Cinchoneae</taxon>
        <taxon>Cinchona</taxon>
    </lineage>
</organism>
<dbReference type="EMBL" id="JBJUIK010000011">
    <property type="protein sequence ID" value="KAL3513483.1"/>
    <property type="molecule type" value="Genomic_DNA"/>
</dbReference>
<keyword evidence="3" id="KW-1185">Reference proteome</keyword>
<comment type="caution">
    <text evidence="2">The sequence shown here is derived from an EMBL/GenBank/DDBJ whole genome shotgun (WGS) entry which is preliminary data.</text>
</comment>
<dbReference type="Proteomes" id="UP001630127">
    <property type="component" value="Unassembled WGS sequence"/>
</dbReference>
<protein>
    <submittedName>
        <fullName evidence="2">Uncharacterized protein</fullName>
    </submittedName>
</protein>
<name>A0ABD2Z6W0_9GENT</name>
<proteinExistence type="predicted"/>
<feature type="compositionally biased region" description="Gly residues" evidence="1">
    <location>
        <begin position="71"/>
        <end position="87"/>
    </location>
</feature>
<reference evidence="2 3" key="1">
    <citation type="submission" date="2024-11" db="EMBL/GenBank/DDBJ databases">
        <title>A near-complete genome assembly of Cinchona calisaya.</title>
        <authorList>
            <person name="Lian D.C."/>
            <person name="Zhao X.W."/>
            <person name="Wei L."/>
        </authorList>
    </citation>
    <scope>NUCLEOTIDE SEQUENCE [LARGE SCALE GENOMIC DNA]</scope>
    <source>
        <tissue evidence="2">Nenye</tissue>
    </source>
</reference>
<accession>A0ABD2Z6W0</accession>
<evidence type="ECO:0000313" key="2">
    <source>
        <dbReference type="EMBL" id="KAL3513483.1"/>
    </source>
</evidence>
<evidence type="ECO:0000256" key="1">
    <source>
        <dbReference type="SAM" id="MobiDB-lite"/>
    </source>
</evidence>
<dbReference type="AlphaFoldDB" id="A0ABD2Z6W0"/>